<dbReference type="Proteomes" id="UP000050514">
    <property type="component" value="Unassembled WGS sequence"/>
</dbReference>
<evidence type="ECO:0000313" key="5">
    <source>
        <dbReference type="Proteomes" id="UP000050514"/>
    </source>
</evidence>
<dbReference type="InterPro" id="IPR051910">
    <property type="entry name" value="ComF/GntX_DNA_util-trans"/>
</dbReference>
<keyword evidence="5" id="KW-1185">Reference proteome</keyword>
<dbReference type="STRING" id="360411.AC812_14130"/>
<dbReference type="EMBL" id="LGHJ01000019">
    <property type="protein sequence ID" value="KPL73988.1"/>
    <property type="molecule type" value="Genomic_DNA"/>
</dbReference>
<dbReference type="CDD" id="cd06223">
    <property type="entry name" value="PRTases_typeI"/>
    <property type="match status" value="1"/>
</dbReference>
<dbReference type="Gene3D" id="3.40.50.2020">
    <property type="match status" value="1"/>
</dbReference>
<feature type="domain" description="Double zinc ribbon" evidence="3">
    <location>
        <begin position="1"/>
        <end position="52"/>
    </location>
</feature>
<accession>A0A0P6X2S2</accession>
<comment type="similarity">
    <text evidence="1">Belongs to the ComF/GntX family.</text>
</comment>
<evidence type="ECO:0000259" key="2">
    <source>
        <dbReference type="Pfam" id="PF00156"/>
    </source>
</evidence>
<dbReference type="AlphaFoldDB" id="A0A0P6X2S2"/>
<dbReference type="InterPro" id="IPR044005">
    <property type="entry name" value="DZR_2"/>
</dbReference>
<dbReference type="Pfam" id="PF18912">
    <property type="entry name" value="DZR_2"/>
    <property type="match status" value="1"/>
</dbReference>
<name>A0A0P6X2S2_9CHLR</name>
<dbReference type="InterPro" id="IPR000836">
    <property type="entry name" value="PRTase_dom"/>
</dbReference>
<evidence type="ECO:0000313" key="4">
    <source>
        <dbReference type="EMBL" id="KPL73988.1"/>
    </source>
</evidence>
<gene>
    <name evidence="4" type="ORF">AC812_14130</name>
</gene>
<evidence type="ECO:0000256" key="1">
    <source>
        <dbReference type="ARBA" id="ARBA00008007"/>
    </source>
</evidence>
<dbReference type="PANTHER" id="PTHR47505:SF1">
    <property type="entry name" value="DNA UTILIZATION PROTEIN YHGH"/>
    <property type="match status" value="1"/>
</dbReference>
<proteinExistence type="inferred from homology"/>
<dbReference type="Pfam" id="PF00156">
    <property type="entry name" value="Pribosyltran"/>
    <property type="match status" value="1"/>
</dbReference>
<dbReference type="PANTHER" id="PTHR47505">
    <property type="entry name" value="DNA UTILIZATION PROTEIN YHGH"/>
    <property type="match status" value="1"/>
</dbReference>
<comment type="caution">
    <text evidence="4">The sequence shown here is derived from an EMBL/GenBank/DDBJ whole genome shotgun (WGS) entry which is preliminary data.</text>
</comment>
<sequence length="225" mass="24899">MDWLYPPSCAACGKKGERLCTSCQQQIIPIDHQQACPLCDLPAVGHLCPDCQSQKPSFDLLRSYGVYEGALRQSIHELKYENDLALADTLCHLLISLYKQQNWTIDLICPVPLSPQRLRERGYNQSALLAQLLAWAVSTPFNNKALIRIRETRSQVGLNAEQRRINVKNAFAARSKIVQHKAILLVDDIATTSATLSACAEALKAAGAEKVYALTLARTVHLDSS</sequence>
<reference evidence="4 5" key="1">
    <citation type="submission" date="2015-07" db="EMBL/GenBank/DDBJ databases">
        <title>Draft genome of Bellilinea caldifistulae DSM 17877.</title>
        <authorList>
            <person name="Hemp J."/>
            <person name="Ward L.M."/>
            <person name="Pace L.A."/>
            <person name="Fischer W.W."/>
        </authorList>
    </citation>
    <scope>NUCLEOTIDE SEQUENCE [LARGE SCALE GENOMIC DNA]</scope>
    <source>
        <strain evidence="4 5">GOMI-1</strain>
    </source>
</reference>
<dbReference type="InterPro" id="IPR029057">
    <property type="entry name" value="PRTase-like"/>
</dbReference>
<dbReference type="PATRIC" id="fig|360411.5.peg.2524"/>
<dbReference type="SUPFAM" id="SSF53271">
    <property type="entry name" value="PRTase-like"/>
    <property type="match status" value="1"/>
</dbReference>
<feature type="domain" description="Phosphoribosyltransferase" evidence="2">
    <location>
        <begin position="148"/>
        <end position="217"/>
    </location>
</feature>
<organism evidence="4 5">
    <name type="scientific">Bellilinea caldifistulae</name>
    <dbReference type="NCBI Taxonomy" id="360411"/>
    <lineage>
        <taxon>Bacteria</taxon>
        <taxon>Bacillati</taxon>
        <taxon>Chloroflexota</taxon>
        <taxon>Anaerolineae</taxon>
        <taxon>Anaerolineales</taxon>
        <taxon>Anaerolineaceae</taxon>
        <taxon>Bellilinea</taxon>
    </lineage>
</organism>
<evidence type="ECO:0008006" key="6">
    <source>
        <dbReference type="Google" id="ProtNLM"/>
    </source>
</evidence>
<evidence type="ECO:0000259" key="3">
    <source>
        <dbReference type="Pfam" id="PF18912"/>
    </source>
</evidence>
<protein>
    <recommendedName>
        <fullName evidence="6">ComF family protein</fullName>
    </recommendedName>
</protein>